<dbReference type="Pfam" id="PF00009">
    <property type="entry name" value="GTP_EFTU"/>
    <property type="match status" value="1"/>
</dbReference>
<keyword evidence="1" id="KW-0547">Nucleotide-binding</keyword>
<name>K1U7A0_9ZZZZ</name>
<gene>
    <name evidence="5" type="ORF">LEA_05861</name>
</gene>
<dbReference type="InterPro" id="IPR027417">
    <property type="entry name" value="P-loop_NTPase"/>
</dbReference>
<evidence type="ECO:0000256" key="1">
    <source>
        <dbReference type="ARBA" id="ARBA00022741"/>
    </source>
</evidence>
<evidence type="ECO:0000313" key="5">
    <source>
        <dbReference type="EMBL" id="EKC74165.1"/>
    </source>
</evidence>
<accession>K1U7A0</accession>
<organism evidence="5">
    <name type="scientific">human gut metagenome</name>
    <dbReference type="NCBI Taxonomy" id="408170"/>
    <lineage>
        <taxon>unclassified sequences</taxon>
        <taxon>metagenomes</taxon>
        <taxon>organismal metagenomes</taxon>
    </lineage>
</organism>
<dbReference type="AlphaFoldDB" id="K1U7A0"/>
<dbReference type="GO" id="GO:0032790">
    <property type="term" value="P:ribosome disassembly"/>
    <property type="evidence" value="ECO:0007669"/>
    <property type="project" value="TreeGrafter"/>
</dbReference>
<feature type="non-terminal residue" evidence="5">
    <location>
        <position position="43"/>
    </location>
</feature>
<evidence type="ECO:0000259" key="4">
    <source>
        <dbReference type="Pfam" id="PF00009"/>
    </source>
</evidence>
<dbReference type="GO" id="GO:0003746">
    <property type="term" value="F:translation elongation factor activity"/>
    <property type="evidence" value="ECO:0007669"/>
    <property type="project" value="UniProtKB-KW"/>
</dbReference>
<evidence type="ECO:0000256" key="2">
    <source>
        <dbReference type="ARBA" id="ARBA00022917"/>
    </source>
</evidence>
<feature type="domain" description="Tr-type G" evidence="4">
    <location>
        <begin position="12"/>
        <end position="42"/>
    </location>
</feature>
<dbReference type="EMBL" id="AJWY01003822">
    <property type="protein sequence ID" value="EKC74165.1"/>
    <property type="molecule type" value="Genomic_DNA"/>
</dbReference>
<dbReference type="GO" id="GO:0003924">
    <property type="term" value="F:GTPase activity"/>
    <property type="evidence" value="ECO:0007669"/>
    <property type="project" value="InterPro"/>
</dbReference>
<keyword evidence="3" id="KW-0342">GTP-binding</keyword>
<reference evidence="5" key="1">
    <citation type="journal article" date="2013" name="Environ. Microbiol.">
        <title>Microbiota from the distal guts of lean and obese adolescents exhibit partial functional redundancy besides clear differences in community structure.</title>
        <authorList>
            <person name="Ferrer M."/>
            <person name="Ruiz A."/>
            <person name="Lanza F."/>
            <person name="Haange S.B."/>
            <person name="Oberbach A."/>
            <person name="Till H."/>
            <person name="Bargiela R."/>
            <person name="Campoy C."/>
            <person name="Segura M.T."/>
            <person name="Richter M."/>
            <person name="von Bergen M."/>
            <person name="Seifert J."/>
            <person name="Suarez A."/>
        </authorList>
    </citation>
    <scope>NUCLEOTIDE SEQUENCE</scope>
</reference>
<dbReference type="PANTHER" id="PTHR43261">
    <property type="entry name" value="TRANSLATION ELONGATION FACTOR G-RELATED"/>
    <property type="match status" value="1"/>
</dbReference>
<keyword evidence="2" id="KW-0648">Protein biosynthesis</keyword>
<dbReference type="InterPro" id="IPR000795">
    <property type="entry name" value="T_Tr_GTP-bd_dom"/>
</dbReference>
<dbReference type="PANTHER" id="PTHR43261:SF1">
    <property type="entry name" value="RIBOSOME-RELEASING FACTOR 2, MITOCHONDRIAL"/>
    <property type="match status" value="1"/>
</dbReference>
<evidence type="ECO:0000256" key="3">
    <source>
        <dbReference type="ARBA" id="ARBA00023134"/>
    </source>
</evidence>
<dbReference type="SUPFAM" id="SSF52540">
    <property type="entry name" value="P-loop containing nucleoside triphosphate hydrolases"/>
    <property type="match status" value="1"/>
</dbReference>
<comment type="caution">
    <text evidence="5">The sequence shown here is derived from an EMBL/GenBank/DDBJ whole genome shotgun (WGS) entry which is preliminary data.</text>
</comment>
<dbReference type="Gene3D" id="3.40.50.300">
    <property type="entry name" value="P-loop containing nucleotide triphosphate hydrolases"/>
    <property type="match status" value="1"/>
</dbReference>
<keyword evidence="5" id="KW-0251">Elongation factor</keyword>
<sequence>MAGDGREFPLEKTRNIGIMAHIDAGKTTTTERILFYTGRTHKI</sequence>
<dbReference type="GO" id="GO:0005525">
    <property type="term" value="F:GTP binding"/>
    <property type="evidence" value="ECO:0007669"/>
    <property type="project" value="UniProtKB-KW"/>
</dbReference>
<proteinExistence type="predicted"/>
<protein>
    <submittedName>
        <fullName evidence="5">Translation elongation factor G</fullName>
    </submittedName>
</protein>